<proteinExistence type="predicted"/>
<reference evidence="5 6" key="1">
    <citation type="submission" date="2023-07" db="EMBL/GenBank/DDBJ databases">
        <title>Sequencing the genomes of 1000 actinobacteria strains.</title>
        <authorList>
            <person name="Klenk H.-P."/>
        </authorList>
    </citation>
    <scope>NUCLEOTIDE SEQUENCE [LARGE SCALE GENOMIC DNA]</scope>
    <source>
        <strain evidence="5 6">DSM 44388</strain>
    </source>
</reference>
<name>A0ABT9NVA6_9ACTN</name>
<dbReference type="Gene3D" id="1.10.10.10">
    <property type="entry name" value="Winged helix-like DNA-binding domain superfamily/Winged helix DNA-binding domain"/>
    <property type="match status" value="1"/>
</dbReference>
<gene>
    <name evidence="5" type="ORF">J2S57_000108</name>
</gene>
<evidence type="ECO:0000256" key="2">
    <source>
        <dbReference type="ARBA" id="ARBA00023125"/>
    </source>
</evidence>
<evidence type="ECO:0000313" key="5">
    <source>
        <dbReference type="EMBL" id="MDP9824359.1"/>
    </source>
</evidence>
<dbReference type="RefSeq" id="WP_307236763.1">
    <property type="nucleotide sequence ID" value="NZ_JAUSQZ010000001.1"/>
</dbReference>
<protein>
    <submittedName>
        <fullName evidence="5">DNA-binding GntR family transcriptional regulator</fullName>
    </submittedName>
</protein>
<accession>A0ABT9NVA6</accession>
<dbReference type="SUPFAM" id="SSF46785">
    <property type="entry name" value="Winged helix' DNA-binding domain"/>
    <property type="match status" value="1"/>
</dbReference>
<dbReference type="GO" id="GO:0003677">
    <property type="term" value="F:DNA binding"/>
    <property type="evidence" value="ECO:0007669"/>
    <property type="project" value="UniProtKB-KW"/>
</dbReference>
<dbReference type="InterPro" id="IPR011711">
    <property type="entry name" value="GntR_C"/>
</dbReference>
<dbReference type="InterPro" id="IPR036388">
    <property type="entry name" value="WH-like_DNA-bd_sf"/>
</dbReference>
<dbReference type="PANTHER" id="PTHR43537">
    <property type="entry name" value="TRANSCRIPTIONAL REGULATOR, GNTR FAMILY"/>
    <property type="match status" value="1"/>
</dbReference>
<comment type="caution">
    <text evidence="5">The sequence shown here is derived from an EMBL/GenBank/DDBJ whole genome shotgun (WGS) entry which is preliminary data.</text>
</comment>
<keyword evidence="1" id="KW-0805">Transcription regulation</keyword>
<evidence type="ECO:0000256" key="1">
    <source>
        <dbReference type="ARBA" id="ARBA00023015"/>
    </source>
</evidence>
<dbReference type="SMART" id="SM00345">
    <property type="entry name" value="HTH_GNTR"/>
    <property type="match status" value="1"/>
</dbReference>
<dbReference type="EMBL" id="JAUSQZ010000001">
    <property type="protein sequence ID" value="MDP9824359.1"/>
    <property type="molecule type" value="Genomic_DNA"/>
</dbReference>
<keyword evidence="3" id="KW-0804">Transcription</keyword>
<dbReference type="Proteomes" id="UP001235712">
    <property type="component" value="Unassembled WGS sequence"/>
</dbReference>
<feature type="domain" description="HTH gntR-type" evidence="4">
    <location>
        <begin position="28"/>
        <end position="95"/>
    </location>
</feature>
<evidence type="ECO:0000313" key="6">
    <source>
        <dbReference type="Proteomes" id="UP001235712"/>
    </source>
</evidence>
<sequence>MTAEVPGQGDEVGGPGLGKLPTLLMNGELLSDQVHRHLRRAIVRGEIESGQRLVESDLARRLGVSQAPVRDAVKRLVHEGLAVYQARRGSFVAEVSEGEAAAARSVRAVLEAEAARQAILQWTTVAQWRLNRDVEAMDAAAAADDAFALREADLAFHRHVVEAAENPYLLRAWTVLESSFYLLGVIGDPFHVGDLRRTAQWHRDLLDLLESRDIDRAVAEFGRHAASRPGDLT</sequence>
<dbReference type="Pfam" id="PF07729">
    <property type="entry name" value="FCD"/>
    <property type="match status" value="1"/>
</dbReference>
<dbReference type="InterPro" id="IPR036390">
    <property type="entry name" value="WH_DNA-bd_sf"/>
</dbReference>
<dbReference type="PROSITE" id="PS50949">
    <property type="entry name" value="HTH_GNTR"/>
    <property type="match status" value="1"/>
</dbReference>
<dbReference type="Gene3D" id="1.20.120.530">
    <property type="entry name" value="GntR ligand-binding domain-like"/>
    <property type="match status" value="1"/>
</dbReference>
<dbReference type="Pfam" id="PF00392">
    <property type="entry name" value="GntR"/>
    <property type="match status" value="1"/>
</dbReference>
<dbReference type="SUPFAM" id="SSF48008">
    <property type="entry name" value="GntR ligand-binding domain-like"/>
    <property type="match status" value="1"/>
</dbReference>
<evidence type="ECO:0000256" key="3">
    <source>
        <dbReference type="ARBA" id="ARBA00023163"/>
    </source>
</evidence>
<keyword evidence="6" id="KW-1185">Reference proteome</keyword>
<dbReference type="SMART" id="SM00895">
    <property type="entry name" value="FCD"/>
    <property type="match status" value="1"/>
</dbReference>
<organism evidence="5 6">
    <name type="scientific">Kineosporia succinea</name>
    <dbReference type="NCBI Taxonomy" id="84632"/>
    <lineage>
        <taxon>Bacteria</taxon>
        <taxon>Bacillati</taxon>
        <taxon>Actinomycetota</taxon>
        <taxon>Actinomycetes</taxon>
        <taxon>Kineosporiales</taxon>
        <taxon>Kineosporiaceae</taxon>
        <taxon>Kineosporia</taxon>
    </lineage>
</organism>
<dbReference type="CDD" id="cd07377">
    <property type="entry name" value="WHTH_GntR"/>
    <property type="match status" value="1"/>
</dbReference>
<dbReference type="InterPro" id="IPR008920">
    <property type="entry name" value="TF_FadR/GntR_C"/>
</dbReference>
<evidence type="ECO:0000259" key="4">
    <source>
        <dbReference type="PROSITE" id="PS50949"/>
    </source>
</evidence>
<dbReference type="InterPro" id="IPR000524">
    <property type="entry name" value="Tscrpt_reg_HTH_GntR"/>
</dbReference>
<keyword evidence="2 5" id="KW-0238">DNA-binding</keyword>
<dbReference type="PANTHER" id="PTHR43537:SF45">
    <property type="entry name" value="GNTR FAMILY REGULATORY PROTEIN"/>
    <property type="match status" value="1"/>
</dbReference>